<evidence type="ECO:0000313" key="11">
    <source>
        <dbReference type="EMBL" id="EXF92880.1"/>
    </source>
</evidence>
<dbReference type="GO" id="GO:0051989">
    <property type="term" value="F:coproporphyrinogen dehydrogenase activity"/>
    <property type="evidence" value="ECO:0007669"/>
    <property type="project" value="UniProtKB-EC"/>
</dbReference>
<dbReference type="AlphaFoldDB" id="A0A010SIL4"/>
<evidence type="ECO:0000259" key="10">
    <source>
        <dbReference type="Pfam" id="PF06969"/>
    </source>
</evidence>
<evidence type="ECO:0000256" key="5">
    <source>
        <dbReference type="ARBA" id="ARBA00023002"/>
    </source>
</evidence>
<feature type="binding site" evidence="9">
    <location>
        <begin position="113"/>
        <end position="114"/>
    </location>
    <ligand>
        <name>S-adenosyl-L-methionine</name>
        <dbReference type="ChEBI" id="CHEBI:59789"/>
        <label>2</label>
    </ligand>
</feature>
<dbReference type="PATRIC" id="fig|1042209.11.peg.3161"/>
<dbReference type="eggNOG" id="COG0635">
    <property type="taxonomic scope" value="Bacteria"/>
</dbReference>
<reference evidence="11 12" key="1">
    <citation type="journal article" date="2011" name="J. Bacteriol.">
        <title>Draft genome sequence of the polycyclic aromatic hydrocarbon-degrading, genetically engineered bioluminescent bioreporter Pseudomonas fluorescens HK44.</title>
        <authorList>
            <person name="Chauhan A."/>
            <person name="Layton A.C."/>
            <person name="Williams D.E."/>
            <person name="Smartt A.E."/>
            <person name="Ripp S."/>
            <person name="Karpinets T.V."/>
            <person name="Brown S.D."/>
            <person name="Sayler G.S."/>
        </authorList>
    </citation>
    <scope>NUCLEOTIDE SEQUENCE [LARGE SCALE GENOMIC DNA]</scope>
    <source>
        <strain evidence="11 12">HK44</strain>
    </source>
</reference>
<feature type="binding site" evidence="9">
    <location>
        <position position="208"/>
    </location>
    <ligand>
        <name>S-adenosyl-L-methionine</name>
        <dbReference type="ChEBI" id="CHEBI:59789"/>
        <label>2</label>
    </ligand>
</feature>
<dbReference type="EC" id="1.3.98.3" evidence="8"/>
<proteinExistence type="inferred from homology"/>
<evidence type="ECO:0000256" key="7">
    <source>
        <dbReference type="ARBA" id="ARBA00023014"/>
    </source>
</evidence>
<keyword evidence="7 8" id="KW-0411">Iron-sulfur</keyword>
<name>A0A010SIL4_PSEFL</name>
<evidence type="ECO:0000256" key="1">
    <source>
        <dbReference type="ARBA" id="ARBA00022485"/>
    </source>
</evidence>
<dbReference type="GO" id="GO:0005737">
    <property type="term" value="C:cytoplasm"/>
    <property type="evidence" value="ECO:0007669"/>
    <property type="project" value="UniProtKB-SubCell"/>
</dbReference>
<dbReference type="InterPro" id="IPR004558">
    <property type="entry name" value="Coprogen_oxidase_HemN"/>
</dbReference>
<comment type="subcellular location">
    <subcellularLocation>
        <location evidence="8">Cytoplasm</location>
    </subcellularLocation>
</comment>
<keyword evidence="4 8" id="KW-0479">Metal-binding</keyword>
<evidence type="ECO:0000256" key="2">
    <source>
        <dbReference type="ARBA" id="ARBA00022490"/>
    </source>
</evidence>
<feature type="binding site" evidence="9">
    <location>
        <position position="144"/>
    </location>
    <ligand>
        <name>S-adenosyl-L-methionine</name>
        <dbReference type="ChEBI" id="CHEBI:59789"/>
        <label>1</label>
    </ligand>
</feature>
<dbReference type="GO" id="GO:0051539">
    <property type="term" value="F:4 iron, 4 sulfur cluster binding"/>
    <property type="evidence" value="ECO:0007669"/>
    <property type="project" value="UniProtKB-KW"/>
</dbReference>
<evidence type="ECO:0000256" key="8">
    <source>
        <dbReference type="PIRNR" id="PIRNR000167"/>
    </source>
</evidence>
<keyword evidence="3 8" id="KW-0949">S-adenosyl-L-methionine</keyword>
<dbReference type="SUPFAM" id="SSF102114">
    <property type="entry name" value="Radical SAM enzymes"/>
    <property type="match status" value="1"/>
</dbReference>
<evidence type="ECO:0000313" key="12">
    <source>
        <dbReference type="Proteomes" id="UP000022611"/>
    </source>
</evidence>
<gene>
    <name evidence="11" type="ORF">HK44_004025</name>
</gene>
<dbReference type="GO" id="GO:0004109">
    <property type="term" value="F:coproporphyrinogen oxidase activity"/>
    <property type="evidence" value="ECO:0007669"/>
    <property type="project" value="InterPro"/>
</dbReference>
<keyword evidence="1 8" id="KW-0004">4Fe-4S</keyword>
<keyword evidence="2 8" id="KW-0963">Cytoplasm</keyword>
<dbReference type="GO" id="GO:0046872">
    <property type="term" value="F:metal ion binding"/>
    <property type="evidence" value="ECO:0007669"/>
    <property type="project" value="UniProtKB-KW"/>
</dbReference>
<comment type="caution">
    <text evidence="11">The sequence shown here is derived from an EMBL/GenBank/DDBJ whole genome shotgun (WGS) entry which is preliminary data.</text>
</comment>
<dbReference type="InterPro" id="IPR058240">
    <property type="entry name" value="rSAM_sf"/>
</dbReference>
<sequence>MLNLFHNPGELNVRYDQGVLDPNCQIDTEKFHGGIGSLDLLRALRVSRQKCRPLSLNVQLPSNLKPSLCSPRDISCEHSGVEHYLQRLQHEIDLVGCHLGTGQRVEQFHLGGGTPAIAHLRRLMNHLRGRFNFLGHECADYSIEVDLHHTDWSTMGVLRDLGFNHVSIGVPDIGADSAMSEACYQNPAPIHSLIDAARTFGYRSINVDLGYGHTWQTPVSFALKLATIIELEPDRLLVFDYARPPQRYRLKAADKIRAFCSEEDKGAMRRICFEQLIGAGYHYIGLGQFVRPDDDLAIAQERGRLRRNSEGFTRHGYCDHIGFGLGAISQIDDLYAQNTDKLELYQQQLDMDQLPTSRGWRSETGNQARHMVVERLACDLELDIQAIETRYGLIFRQYFSAVWPVLEQLTRDGLIELSDRFISILPAGRPHVDAICNLFERDSGSAGHELHCEWIDHDNFV</sequence>
<keyword evidence="5 8" id="KW-0560">Oxidoreductase</keyword>
<dbReference type="RefSeq" id="WP_019690908.1">
    <property type="nucleotide sequence ID" value="NZ_AFOY02000015.1"/>
</dbReference>
<evidence type="ECO:0000256" key="4">
    <source>
        <dbReference type="ARBA" id="ARBA00022723"/>
    </source>
</evidence>
<evidence type="ECO:0000256" key="3">
    <source>
        <dbReference type="ARBA" id="ARBA00022691"/>
    </source>
</evidence>
<evidence type="ECO:0000256" key="6">
    <source>
        <dbReference type="ARBA" id="ARBA00023004"/>
    </source>
</evidence>
<comment type="cofactor">
    <cofactor evidence="8">
        <name>[4Fe-4S] cluster</name>
        <dbReference type="ChEBI" id="CHEBI:49883"/>
    </cofactor>
    <text evidence="8">Binds 1 [4Fe-4S] cluster. The cluster is coordinated with 3 cysteines and an exchangeable S-adenosyl-L-methionine.</text>
</comment>
<feature type="binding site" evidence="9">
    <location>
        <position position="328"/>
    </location>
    <ligand>
        <name>S-adenosyl-L-methionine</name>
        <dbReference type="ChEBI" id="CHEBI:59789"/>
        <label>1</label>
    </ligand>
</feature>
<dbReference type="PANTHER" id="PTHR13932">
    <property type="entry name" value="COPROPORPHYRINIGEN III OXIDASE"/>
    <property type="match status" value="1"/>
</dbReference>
<dbReference type="UniPathway" id="UPA00251">
    <property type="reaction ID" value="UER00323"/>
</dbReference>
<accession>A0A010SIL4</accession>
<keyword evidence="8" id="KW-0627">Porphyrin biosynthesis</keyword>
<feature type="binding site" evidence="9">
    <location>
        <position position="112"/>
    </location>
    <ligand>
        <name>S-adenosyl-L-methionine</name>
        <dbReference type="ChEBI" id="CHEBI:59789"/>
        <label>1</label>
    </ligand>
</feature>
<comment type="catalytic activity">
    <reaction evidence="8">
        <text>coproporphyrinogen III + 2 S-adenosyl-L-methionine = protoporphyrinogen IX + 2 5'-deoxyadenosine + 2 L-methionine + 2 CO2</text>
        <dbReference type="Rhea" id="RHEA:15425"/>
        <dbReference type="ChEBI" id="CHEBI:16526"/>
        <dbReference type="ChEBI" id="CHEBI:17319"/>
        <dbReference type="ChEBI" id="CHEBI:57307"/>
        <dbReference type="ChEBI" id="CHEBI:57309"/>
        <dbReference type="ChEBI" id="CHEBI:57844"/>
        <dbReference type="ChEBI" id="CHEBI:59789"/>
        <dbReference type="EC" id="1.3.98.3"/>
    </reaction>
</comment>
<comment type="similarity">
    <text evidence="8">Belongs to the anaerobic coproporphyrinogen-III oxidase family.</text>
</comment>
<dbReference type="Pfam" id="PF06969">
    <property type="entry name" value="HemN_C"/>
    <property type="match status" value="1"/>
</dbReference>
<dbReference type="OrthoDB" id="6937424at2"/>
<dbReference type="HOGENOM" id="CLU_027579_3_0_6"/>
<dbReference type="PIRSF" id="PIRSF000167">
    <property type="entry name" value="HemN"/>
    <property type="match status" value="1"/>
</dbReference>
<comment type="pathway">
    <text evidence="8">Porphyrin-containing compound metabolism; protoporphyrin-IX biosynthesis; protoporphyrinogen-IX from coproporphyrinogen-III (AdoMet route): step 1/1.</text>
</comment>
<keyword evidence="6 8" id="KW-0408">Iron</keyword>
<dbReference type="InterPro" id="IPR034505">
    <property type="entry name" value="Coproporphyrinogen-III_oxidase"/>
</dbReference>
<organism evidence="11 12">
    <name type="scientific">Pseudomonas fluorescens HK44</name>
    <dbReference type="NCBI Taxonomy" id="1042209"/>
    <lineage>
        <taxon>Bacteria</taxon>
        <taxon>Pseudomonadati</taxon>
        <taxon>Pseudomonadota</taxon>
        <taxon>Gammaproteobacteria</taxon>
        <taxon>Pseudomonadales</taxon>
        <taxon>Pseudomonadaceae</taxon>
        <taxon>Pseudomonas</taxon>
    </lineage>
</organism>
<feature type="domain" description="HemN C-terminal" evidence="10">
    <location>
        <begin position="367"/>
        <end position="430"/>
    </location>
</feature>
<dbReference type="PANTHER" id="PTHR13932:SF6">
    <property type="entry name" value="OXYGEN-INDEPENDENT COPROPORPHYRINOGEN III OXIDASE"/>
    <property type="match status" value="1"/>
</dbReference>
<feature type="binding site" evidence="9">
    <location>
        <position position="242"/>
    </location>
    <ligand>
        <name>S-adenosyl-L-methionine</name>
        <dbReference type="ChEBI" id="CHEBI:59789"/>
        <label>2</label>
    </ligand>
</feature>
<evidence type="ECO:0000256" key="9">
    <source>
        <dbReference type="PIRSR" id="PIRSR000167-1"/>
    </source>
</evidence>
<dbReference type="Proteomes" id="UP000022611">
    <property type="component" value="Unassembled WGS sequence"/>
</dbReference>
<protein>
    <recommendedName>
        <fullName evidence="8">Coproporphyrinogen-III oxidase</fullName>
        <ecNumber evidence="8">1.3.98.3</ecNumber>
    </recommendedName>
</protein>
<dbReference type="Gene3D" id="1.10.10.920">
    <property type="match status" value="1"/>
</dbReference>
<dbReference type="EMBL" id="AFOY02000015">
    <property type="protein sequence ID" value="EXF92880.1"/>
    <property type="molecule type" value="Genomic_DNA"/>
</dbReference>
<dbReference type="GO" id="GO:0006782">
    <property type="term" value="P:protoporphyrinogen IX biosynthetic process"/>
    <property type="evidence" value="ECO:0007669"/>
    <property type="project" value="UniProtKB-UniPathway"/>
</dbReference>
<dbReference type="InterPro" id="IPR010723">
    <property type="entry name" value="HemN_C"/>
</dbReference>